<name>A0A2H3D2Z3_ARMGA</name>
<keyword evidence="2" id="KW-1185">Reference proteome</keyword>
<protein>
    <submittedName>
        <fullName evidence="1">Uncharacterized protein</fullName>
    </submittedName>
</protein>
<reference evidence="2" key="1">
    <citation type="journal article" date="2017" name="Nat. Ecol. Evol.">
        <title>Genome expansion and lineage-specific genetic innovations in the forest pathogenic fungi Armillaria.</title>
        <authorList>
            <person name="Sipos G."/>
            <person name="Prasanna A.N."/>
            <person name="Walter M.C."/>
            <person name="O'Connor E."/>
            <person name="Balint B."/>
            <person name="Krizsan K."/>
            <person name="Kiss B."/>
            <person name="Hess J."/>
            <person name="Varga T."/>
            <person name="Slot J."/>
            <person name="Riley R."/>
            <person name="Boka B."/>
            <person name="Rigling D."/>
            <person name="Barry K."/>
            <person name="Lee J."/>
            <person name="Mihaltcheva S."/>
            <person name="LaButti K."/>
            <person name="Lipzen A."/>
            <person name="Waldron R."/>
            <person name="Moloney N.M."/>
            <person name="Sperisen C."/>
            <person name="Kredics L."/>
            <person name="Vagvoelgyi C."/>
            <person name="Patrignani A."/>
            <person name="Fitzpatrick D."/>
            <person name="Nagy I."/>
            <person name="Doyle S."/>
            <person name="Anderson J.B."/>
            <person name="Grigoriev I.V."/>
            <person name="Gueldener U."/>
            <person name="Muensterkoetter M."/>
            <person name="Nagy L.G."/>
        </authorList>
    </citation>
    <scope>NUCLEOTIDE SEQUENCE [LARGE SCALE GENOMIC DNA]</scope>
    <source>
        <strain evidence="2">Ar21-2</strain>
    </source>
</reference>
<dbReference type="Proteomes" id="UP000217790">
    <property type="component" value="Unassembled WGS sequence"/>
</dbReference>
<dbReference type="EMBL" id="KZ293707">
    <property type="protein sequence ID" value="PBK83387.1"/>
    <property type="molecule type" value="Genomic_DNA"/>
</dbReference>
<evidence type="ECO:0000313" key="2">
    <source>
        <dbReference type="Proteomes" id="UP000217790"/>
    </source>
</evidence>
<evidence type="ECO:0000313" key="1">
    <source>
        <dbReference type="EMBL" id="PBK83387.1"/>
    </source>
</evidence>
<accession>A0A2H3D2Z3</accession>
<proteinExistence type="predicted"/>
<organism evidence="1 2">
    <name type="scientific">Armillaria gallica</name>
    <name type="common">Bulbous honey fungus</name>
    <name type="synonym">Armillaria bulbosa</name>
    <dbReference type="NCBI Taxonomy" id="47427"/>
    <lineage>
        <taxon>Eukaryota</taxon>
        <taxon>Fungi</taxon>
        <taxon>Dikarya</taxon>
        <taxon>Basidiomycota</taxon>
        <taxon>Agaricomycotina</taxon>
        <taxon>Agaricomycetes</taxon>
        <taxon>Agaricomycetidae</taxon>
        <taxon>Agaricales</taxon>
        <taxon>Marasmiineae</taxon>
        <taxon>Physalacriaceae</taxon>
        <taxon>Armillaria</taxon>
    </lineage>
</organism>
<dbReference type="InParanoid" id="A0A2H3D2Z3"/>
<sequence>MMLFSARLYDNEGKRWCCHYRAVSSYLGCRMHGIERGVESDNFETPGLWDDNGRTSTNGIVAMTKLECNRANELKQTANNVDYHINSWRDRGAGSRLAAGVRSMGGVRMVSMMTRQDLLLTLASCDLSSPPSWPTMRHRRTWCYPVFIPRPSKYGTIPVRQRYR</sequence>
<gene>
    <name evidence="1" type="ORF">ARMGADRAFT_1137345</name>
</gene>
<dbReference type="AlphaFoldDB" id="A0A2H3D2Z3"/>